<reference evidence="1" key="1">
    <citation type="journal article" date="2020" name="bioRxiv">
        <title>Comparative genomics of Chlamydomonas.</title>
        <authorList>
            <person name="Craig R.J."/>
            <person name="Hasan A.R."/>
            <person name="Ness R.W."/>
            <person name="Keightley P.D."/>
        </authorList>
    </citation>
    <scope>NUCLEOTIDE SEQUENCE</scope>
    <source>
        <strain evidence="1">CCAP 11/70</strain>
    </source>
</reference>
<dbReference type="AlphaFoldDB" id="A0A835XPL2"/>
<gene>
    <name evidence="1" type="ORF">HYH03_012760</name>
</gene>
<name>A0A835XPL2_9CHLO</name>
<protein>
    <submittedName>
        <fullName evidence="1">Uncharacterized protein</fullName>
    </submittedName>
</protein>
<proteinExistence type="predicted"/>
<accession>A0A835XPL2</accession>
<comment type="caution">
    <text evidence="1">The sequence shown here is derived from an EMBL/GenBank/DDBJ whole genome shotgun (WGS) entry which is preliminary data.</text>
</comment>
<keyword evidence="2" id="KW-1185">Reference proteome</keyword>
<dbReference type="Proteomes" id="UP000612055">
    <property type="component" value="Unassembled WGS sequence"/>
</dbReference>
<dbReference type="OrthoDB" id="563685at2759"/>
<dbReference type="EMBL" id="JAEHOE010000080">
    <property type="protein sequence ID" value="KAG2488762.1"/>
    <property type="molecule type" value="Genomic_DNA"/>
</dbReference>
<sequence>MAAAQPQINGEAAAKAVLRGATRIVLACTTLGAAAQPTAGEVQDLSQQMRDCPEPDLFRLLDRPASSCQMVKLLACSLRAADTTSADVSSSYLELAHALLDRLRSWQAQPNGDPPNTAQGRSVWLASINQRLQHNQLLTLAVLRSGNLQACCRLLARAETQGLDVAAVARVANSLVSFVSGSPAVLAEETSGTVTEELAVVMGASGLLHHASYLLHKLGTAAANEVPPGGVLAEGLQHTTTFAACAVGFLGLLPFSMRAQSAMYSPWLSYGTTAAVLLTLASLDGGPTYGLPAAAEPGARALITVDGRSLALRAWALANLNGTGAATACGSGGGGEGPCGSGGSDSSGGSGSRQAAAGLCFVPDAALFRIGLRVAAASAALVEPAGPLPQELKKNALVAAAAGAVVVADGALSRLLAAAERGGTPGVAAADRKLAAWWRAAVSAAGAVASTAHEWAKARAAAHAWYVMIGTAPEVAGCLATCMVQRLSPSTEEQGTLPPSPPPGLAVALSAGALPALERLLRRTDGALLLTDPRAGLGPSASDQPAAALLSWPRLGAVLAYGDVRQAASLVATVGKLLAARVAQCDRTAGARDEQVDALVRLSLEAAVAGRAWAAERCRAVVEAEAPGEAAGSSSPRPAPSSPPSAADAQLLRLVAWMHARWLPAWAAWGSGVARRLAAAPEEVREVLVRDVHAVLEASSYPLDCLPFSLTEGAQTIRQLARATGAAAAAPAAPDLAGDPYATVARFAGQASTLQGTAEDAVAAAQAALATAEGVMEARTSLAIRSAQSTWTQTEEYKARKLVLATMEANNVCQLEINAIEEEEAVNVYCRSAFAVVSRGRPSAEEAAAEAQSVAAWGQVLLGGTATVMTFLSDVAATGRMSSSDDMHDAEVRLMRHRLRQLLVHFTEPTCSYLSSLAGGDVEGGAAGSSHTPPPRRLQPFLDVFRCRGPQPDPALEDLLLELRRGPVGAARPSGPVELPPIWAPTLLGTLVAPSLLWPPPLQLCGNGRCGCLEGDSEAVREAALAPCSRGCGVAWFCCAECERVALGEGHGGVCGGGGAGRGGG</sequence>
<evidence type="ECO:0000313" key="1">
    <source>
        <dbReference type="EMBL" id="KAG2488762.1"/>
    </source>
</evidence>
<organism evidence="1 2">
    <name type="scientific">Edaphochlamys debaryana</name>
    <dbReference type="NCBI Taxonomy" id="47281"/>
    <lineage>
        <taxon>Eukaryota</taxon>
        <taxon>Viridiplantae</taxon>
        <taxon>Chlorophyta</taxon>
        <taxon>core chlorophytes</taxon>
        <taxon>Chlorophyceae</taxon>
        <taxon>CS clade</taxon>
        <taxon>Chlamydomonadales</taxon>
        <taxon>Chlamydomonadales incertae sedis</taxon>
        <taxon>Edaphochlamys</taxon>
    </lineage>
</organism>
<evidence type="ECO:0000313" key="2">
    <source>
        <dbReference type="Proteomes" id="UP000612055"/>
    </source>
</evidence>